<dbReference type="Gene3D" id="3.30.1380.20">
    <property type="entry name" value="Trafficking protein particle complex subunit 3"/>
    <property type="match status" value="1"/>
</dbReference>
<proteinExistence type="predicted"/>
<accession>A0ABT0XH65</accession>
<gene>
    <name evidence="1" type="ORF">NDM98_06815</name>
</gene>
<evidence type="ECO:0000313" key="1">
    <source>
        <dbReference type="EMBL" id="MCM2675227.1"/>
    </source>
</evidence>
<protein>
    <submittedName>
        <fullName evidence="1">YslB family protein</fullName>
    </submittedName>
</protein>
<dbReference type="SUPFAM" id="SSF111126">
    <property type="entry name" value="Ligand-binding domain in the NO signalling and Golgi transport"/>
    <property type="match status" value="1"/>
</dbReference>
<evidence type="ECO:0000313" key="2">
    <source>
        <dbReference type="Proteomes" id="UP001203665"/>
    </source>
</evidence>
<dbReference type="InterPro" id="IPR024096">
    <property type="entry name" value="NO_sig/Golgi_transp_ligand-bd"/>
</dbReference>
<sequence>MDSKLEQEKSNFGYDLIRNDVLSELLGTEKESLLYWLGKSIARSHSLESIDDIVDFFKRAEWGTLSLIKEKPYEKTFELEGPWMGKGDPRCYQLEAGFLAQQFESLTQSIAVAVLSEKRHLIHIQVTMDRYDEIDK</sequence>
<dbReference type="RefSeq" id="WP_251605665.1">
    <property type="nucleotide sequence ID" value="NZ_JAMQJY010000001.1"/>
</dbReference>
<dbReference type="Pfam" id="PF10702">
    <property type="entry name" value="DUF2507"/>
    <property type="match status" value="1"/>
</dbReference>
<reference evidence="1" key="1">
    <citation type="submission" date="2022-06" db="EMBL/GenBank/DDBJ databases">
        <title>Alkalicoccobacillus porphyridii sp. nov., isolated from a marine red alga, Porphyridium purpureum and reclassification of Shouchella plakortidis and Shouchella gibsonii as Alkalicoccobacillus plakortidis comb. nov. and Alkalicoccobacillus gibsonii comb. nov.</title>
        <authorList>
            <person name="Kim K.H."/>
            <person name="Lee J.K."/>
            <person name="Han D.M."/>
            <person name="Baek J.H."/>
            <person name="Jeon C.O."/>
        </authorList>
    </citation>
    <scope>NUCLEOTIDE SEQUENCE</scope>
    <source>
        <strain evidence="1">DSM 19153</strain>
    </source>
</reference>
<dbReference type="Proteomes" id="UP001203665">
    <property type="component" value="Unassembled WGS sequence"/>
</dbReference>
<dbReference type="EMBL" id="JAMQJY010000001">
    <property type="protein sequence ID" value="MCM2675227.1"/>
    <property type="molecule type" value="Genomic_DNA"/>
</dbReference>
<dbReference type="InterPro" id="IPR019642">
    <property type="entry name" value="DUF2507"/>
</dbReference>
<name>A0ABT0XH65_9BACI</name>
<organism evidence="1 2">
    <name type="scientific">Alkalicoccobacillus plakortidis</name>
    <dbReference type="NCBI Taxonomy" id="444060"/>
    <lineage>
        <taxon>Bacteria</taxon>
        <taxon>Bacillati</taxon>
        <taxon>Bacillota</taxon>
        <taxon>Bacilli</taxon>
        <taxon>Bacillales</taxon>
        <taxon>Bacillaceae</taxon>
        <taxon>Alkalicoccobacillus</taxon>
    </lineage>
</organism>
<keyword evidence="2" id="KW-1185">Reference proteome</keyword>
<comment type="caution">
    <text evidence="1">The sequence shown here is derived from an EMBL/GenBank/DDBJ whole genome shotgun (WGS) entry which is preliminary data.</text>
</comment>